<feature type="compositionally biased region" description="Basic and acidic residues" evidence="2">
    <location>
        <begin position="454"/>
        <end position="464"/>
    </location>
</feature>
<evidence type="ECO:0000256" key="2">
    <source>
        <dbReference type="SAM" id="MobiDB-lite"/>
    </source>
</evidence>
<protein>
    <recommendedName>
        <fullName evidence="3">ATP-grasp domain-containing protein</fullName>
    </recommendedName>
</protein>
<dbReference type="Gene3D" id="3.30.470.20">
    <property type="entry name" value="ATP-grasp fold, B domain"/>
    <property type="match status" value="1"/>
</dbReference>
<dbReference type="GO" id="GO:0005524">
    <property type="term" value="F:ATP binding"/>
    <property type="evidence" value="ECO:0007669"/>
    <property type="project" value="UniProtKB-UniRule"/>
</dbReference>
<dbReference type="Pfam" id="PF18105">
    <property type="entry name" value="PGM1_C"/>
    <property type="match status" value="1"/>
</dbReference>
<keyword evidence="1" id="KW-0067">ATP-binding</keyword>
<dbReference type="AlphaFoldDB" id="A0A839E7U8"/>
<evidence type="ECO:0000313" key="5">
    <source>
        <dbReference type="Proteomes" id="UP000569329"/>
    </source>
</evidence>
<dbReference type="InterPro" id="IPR011761">
    <property type="entry name" value="ATP-grasp"/>
</dbReference>
<feature type="region of interest" description="Disordered" evidence="2">
    <location>
        <begin position="441"/>
        <end position="464"/>
    </location>
</feature>
<dbReference type="InterPro" id="IPR040754">
    <property type="entry name" value="PreAtp-grasp"/>
</dbReference>
<name>A0A839E7U8_9PSEU</name>
<organism evidence="4 5">
    <name type="scientific">Halosaccharopolyspora lacisalsi</name>
    <dbReference type="NCBI Taxonomy" id="1000566"/>
    <lineage>
        <taxon>Bacteria</taxon>
        <taxon>Bacillati</taxon>
        <taxon>Actinomycetota</taxon>
        <taxon>Actinomycetes</taxon>
        <taxon>Pseudonocardiales</taxon>
        <taxon>Pseudonocardiaceae</taxon>
        <taxon>Halosaccharopolyspora</taxon>
    </lineage>
</organism>
<dbReference type="PROSITE" id="PS50975">
    <property type="entry name" value="ATP_GRASP"/>
    <property type="match status" value="1"/>
</dbReference>
<dbReference type="GO" id="GO:0046872">
    <property type="term" value="F:metal ion binding"/>
    <property type="evidence" value="ECO:0007669"/>
    <property type="project" value="InterPro"/>
</dbReference>
<accession>A0A839E7U8</accession>
<feature type="domain" description="ATP-grasp" evidence="3">
    <location>
        <begin position="155"/>
        <end position="373"/>
    </location>
</feature>
<dbReference type="Proteomes" id="UP000569329">
    <property type="component" value="Unassembled WGS sequence"/>
</dbReference>
<sequence length="464" mass="48776">MPRLIIGNLFTDETAGDPRLLPAAYLQNAALGAQMVLWFAKDSDVVLLPAMPEDAVLDYITGMTGTDRSTLRVVVPPPGVSGTGLLTADRLANKSFRDELAAALDGVTVENVFPMTPDASVATLATDLGLEAALPGHAFFSQGGSVFVNSKAIFRTVAAGAGVPIPAGGVCTNQTDAHLAISRLFDQGLPAMLKRDFSSGGFGNEVVSSVPGIEPVGAGRTVVLPDSAAIEAYLQERWDWLSVGGRYAVVVERYVQGSRAIFAEFQITDRGPVFLEQGALYFAPVADAQVIPAPDLPRSALTQLIASTVRLCEALHAVGYRGPISADAILVPDGQVLFTEYNGRITGSTHAHAVIGNEIVGPNFGESVVVAEYIHWKVPSFQAAVQRLTESSLAYDPATKSGVVLTKAPSPDGTVRYCAIAENLVGAAQLKDKVESLFTEARPDSAIPAGLSGPDRHGPQEEEA</sequence>
<dbReference type="InterPro" id="IPR041356">
    <property type="entry name" value="PGM1_C"/>
</dbReference>
<dbReference type="SUPFAM" id="SSF56059">
    <property type="entry name" value="Glutathione synthetase ATP-binding domain-like"/>
    <property type="match status" value="1"/>
</dbReference>
<evidence type="ECO:0000313" key="4">
    <source>
        <dbReference type="EMBL" id="MBA8827777.1"/>
    </source>
</evidence>
<keyword evidence="5" id="KW-1185">Reference proteome</keyword>
<dbReference type="Pfam" id="PF18604">
    <property type="entry name" value="PreAtp-grasp"/>
    <property type="match status" value="1"/>
</dbReference>
<evidence type="ECO:0000259" key="3">
    <source>
        <dbReference type="PROSITE" id="PS50975"/>
    </source>
</evidence>
<gene>
    <name evidence="4" type="ORF">FHX42_005184</name>
</gene>
<evidence type="ECO:0000256" key="1">
    <source>
        <dbReference type="PROSITE-ProRule" id="PRU00409"/>
    </source>
</evidence>
<comment type="caution">
    <text evidence="4">The sequence shown here is derived from an EMBL/GenBank/DDBJ whole genome shotgun (WGS) entry which is preliminary data.</text>
</comment>
<dbReference type="EMBL" id="JACGWZ010000010">
    <property type="protein sequence ID" value="MBA8827777.1"/>
    <property type="molecule type" value="Genomic_DNA"/>
</dbReference>
<proteinExistence type="predicted"/>
<reference evidence="4 5" key="1">
    <citation type="submission" date="2020-07" db="EMBL/GenBank/DDBJ databases">
        <title>Sequencing the genomes of 1000 actinobacteria strains.</title>
        <authorList>
            <person name="Klenk H.-P."/>
        </authorList>
    </citation>
    <scope>NUCLEOTIDE SEQUENCE [LARGE SCALE GENOMIC DNA]</scope>
    <source>
        <strain evidence="4 5">DSM 45975</strain>
    </source>
</reference>
<keyword evidence="1" id="KW-0547">Nucleotide-binding</keyword>
<dbReference type="RefSeq" id="WP_182546937.1">
    <property type="nucleotide sequence ID" value="NZ_JACGWZ010000010.1"/>
</dbReference>